<dbReference type="InterPro" id="IPR056362">
    <property type="entry name" value="AtuA-like_ferredoxin_dom"/>
</dbReference>
<reference evidence="2 3" key="1">
    <citation type="submission" date="2019-05" db="EMBL/GenBank/DDBJ databases">
        <title>Panacibacter sp. strain 17mud1-8 Genome sequencing and assembly.</title>
        <authorList>
            <person name="Chhetri G."/>
        </authorList>
    </citation>
    <scope>NUCLEOTIDE SEQUENCE [LARGE SCALE GENOMIC DNA]</scope>
    <source>
        <strain evidence="2 3">17mud1-8</strain>
    </source>
</reference>
<dbReference type="AlphaFoldDB" id="A0A4U3L8U3"/>
<proteinExistence type="predicted"/>
<feature type="domain" description="AtuA-like ferredoxin-fold" evidence="1">
    <location>
        <begin position="3"/>
        <end position="102"/>
    </location>
</feature>
<gene>
    <name evidence="2" type="ORF">FC093_01785</name>
</gene>
<organism evidence="2 3">
    <name type="scientific">Ilyomonas limi</name>
    <dbReference type="NCBI Taxonomy" id="2575867"/>
    <lineage>
        <taxon>Bacteria</taxon>
        <taxon>Pseudomonadati</taxon>
        <taxon>Bacteroidota</taxon>
        <taxon>Chitinophagia</taxon>
        <taxon>Chitinophagales</taxon>
        <taxon>Chitinophagaceae</taxon>
        <taxon>Ilyomonas</taxon>
    </lineage>
</organism>
<dbReference type="PANTHER" id="PTHR47472">
    <property type="entry name" value="PROPIONYL-COA CARBOXYLASE"/>
    <property type="match status" value="1"/>
</dbReference>
<dbReference type="OrthoDB" id="21390at2"/>
<keyword evidence="3" id="KW-1185">Reference proteome</keyword>
<comment type="caution">
    <text evidence="2">The sequence shown here is derived from an EMBL/GenBank/DDBJ whole genome shotgun (WGS) entry which is preliminary data.</text>
</comment>
<dbReference type="PANTHER" id="PTHR47472:SF1">
    <property type="entry name" value="DUF1446-DOMAIN-CONTAINING PROTEIN"/>
    <property type="match status" value="1"/>
</dbReference>
<dbReference type="Pfam" id="PF23544">
    <property type="entry name" value="AtuA_ferredoxin"/>
    <property type="match status" value="1"/>
</dbReference>
<protein>
    <recommendedName>
        <fullName evidence="1">AtuA-like ferredoxin-fold domain-containing protein</fullName>
    </recommendedName>
</protein>
<dbReference type="EMBL" id="SZQL01000001">
    <property type="protein sequence ID" value="TKK71775.1"/>
    <property type="molecule type" value="Genomic_DNA"/>
</dbReference>
<evidence type="ECO:0000313" key="3">
    <source>
        <dbReference type="Proteomes" id="UP000305848"/>
    </source>
</evidence>
<dbReference type="RefSeq" id="WP_137260015.1">
    <property type="nucleotide sequence ID" value="NZ_SZQL01000001.1"/>
</dbReference>
<evidence type="ECO:0000259" key="1">
    <source>
        <dbReference type="Pfam" id="PF23544"/>
    </source>
</evidence>
<accession>A0A4U3L8U3</accession>
<dbReference type="Proteomes" id="UP000305848">
    <property type="component" value="Unassembled WGS sequence"/>
</dbReference>
<evidence type="ECO:0000313" key="2">
    <source>
        <dbReference type="EMBL" id="TKK71775.1"/>
    </source>
</evidence>
<sequence>MKVKLYNIAHSRAGDKGNTSTLSLIPYNEKDYEWLCSIVTAERVKVHLKDIVEGQVTRYELPNIASLLFVCKLALLTGVTTSLASDTHGKALSYALLEMEIEDF</sequence>
<name>A0A4U3L8U3_9BACT</name>